<evidence type="ECO:0000313" key="4">
    <source>
        <dbReference type="Proteomes" id="UP000054007"/>
    </source>
</evidence>
<dbReference type="InterPro" id="IPR052900">
    <property type="entry name" value="Phospholipid_Metab_Enz"/>
</dbReference>
<dbReference type="SUPFAM" id="SSF56300">
    <property type="entry name" value="Metallo-dependent phosphatases"/>
    <property type="match status" value="1"/>
</dbReference>
<proteinExistence type="predicted"/>
<dbReference type="InterPro" id="IPR038607">
    <property type="entry name" value="PhoD-like_sf"/>
</dbReference>
<evidence type="ECO:0000259" key="2">
    <source>
        <dbReference type="Pfam" id="PF09423"/>
    </source>
</evidence>
<keyword evidence="1" id="KW-0812">Transmembrane</keyword>
<evidence type="ECO:0000256" key="1">
    <source>
        <dbReference type="SAM" id="Phobius"/>
    </source>
</evidence>
<dbReference type="EMBL" id="KN880481">
    <property type="protein sequence ID" value="KIY69610.1"/>
    <property type="molecule type" value="Genomic_DNA"/>
</dbReference>
<dbReference type="OrthoDB" id="2100241at2759"/>
<dbReference type="AlphaFoldDB" id="A0A0D7BHF3"/>
<feature type="domain" description="PhoD-like phosphatase metallophosphatase" evidence="2">
    <location>
        <begin position="267"/>
        <end position="536"/>
    </location>
</feature>
<sequence length="625" mass="70691">MLHSEALRPAIFSTAFRGAAYLFLRYVPSKWLLWIIGFTFPAWVLFTTLNPIPSTILVKKEDSNKEEERNPKAYVDGDEPFMNILFSLPAASKWTRLVSGGINWTLLAMVFNLILAPIFFSASDVVFSRVGAVESDRVKIQVRMPPTFFNESAQLVWRDYTADVEKAVPWKTGPKLTFAADNDYVDVQTLKGLWPNNHYEYAVADSTGTVLNGTDLETPLQFKFHTFPDPRLQGNNFSFVTSSCQKPNIPYTPTLDKQLYGYDLLSDAIARGEIAPEFMLHLGDFIYADVPVSLGTKREDFRRLYRQNYASPSFRKVYEQLPILHAYDDHEIADDYAGDGDDLQGPFINATSAFKTYAADLNYDPILKGTYYYDFRYGDSAFFVMDARRYRTSSTEDMAARVFLGDEQSVAFHEWLHRANNTAVFKFVVTSVPFTTLWHGINGQTDTWAGFPTERQAILDVLHTIPNVIILSGDRHEFAAVEYNSPTGFTVREFSTSPMSMFDVPLLRTMSKKGEAVVKRVKQVIREEESGEVNVEEVEEEIPAEHALKYIPKGNYKWSTIDVDTTNTSSPTLRVRVSIDDKLAWTYNIDGIAVKISGANAIGTFVASGIRDVFGKLGIRPTSWF</sequence>
<dbReference type="InterPro" id="IPR018946">
    <property type="entry name" value="PhoD-like_MPP"/>
</dbReference>
<keyword evidence="4" id="KW-1185">Reference proteome</keyword>
<dbReference type="InterPro" id="IPR029052">
    <property type="entry name" value="Metallo-depent_PP-like"/>
</dbReference>
<feature type="transmembrane region" description="Helical" evidence="1">
    <location>
        <begin position="31"/>
        <end position="49"/>
    </location>
</feature>
<organism evidence="3 4">
    <name type="scientific">Cylindrobasidium torrendii FP15055 ss-10</name>
    <dbReference type="NCBI Taxonomy" id="1314674"/>
    <lineage>
        <taxon>Eukaryota</taxon>
        <taxon>Fungi</taxon>
        <taxon>Dikarya</taxon>
        <taxon>Basidiomycota</taxon>
        <taxon>Agaricomycotina</taxon>
        <taxon>Agaricomycetes</taxon>
        <taxon>Agaricomycetidae</taxon>
        <taxon>Agaricales</taxon>
        <taxon>Marasmiineae</taxon>
        <taxon>Physalacriaceae</taxon>
        <taxon>Cylindrobasidium</taxon>
    </lineage>
</organism>
<gene>
    <name evidence="3" type="ORF">CYLTODRAFT_393460</name>
</gene>
<dbReference type="PANTHER" id="PTHR43606">
    <property type="entry name" value="PHOSPHATASE, PUTATIVE (AFU_ORTHOLOGUE AFUA_6G08710)-RELATED"/>
    <property type="match status" value="1"/>
</dbReference>
<feature type="transmembrane region" description="Helical" evidence="1">
    <location>
        <begin position="102"/>
        <end position="120"/>
    </location>
</feature>
<dbReference type="PANTHER" id="PTHR43606:SF2">
    <property type="entry name" value="ALKALINE PHOSPHATASE FAMILY PROTEIN (AFU_ORTHOLOGUE AFUA_5G03860)"/>
    <property type="match status" value="1"/>
</dbReference>
<dbReference type="Proteomes" id="UP000054007">
    <property type="component" value="Unassembled WGS sequence"/>
</dbReference>
<dbReference type="STRING" id="1314674.A0A0D7BHF3"/>
<keyword evidence="1" id="KW-0472">Membrane</keyword>
<dbReference type="CDD" id="cd07389">
    <property type="entry name" value="MPP_PhoD"/>
    <property type="match status" value="1"/>
</dbReference>
<evidence type="ECO:0000313" key="3">
    <source>
        <dbReference type="EMBL" id="KIY69610.1"/>
    </source>
</evidence>
<dbReference type="Pfam" id="PF09423">
    <property type="entry name" value="PhoD"/>
    <property type="match status" value="1"/>
</dbReference>
<protein>
    <submittedName>
        <fullName evidence="3">Metallo-dependent phosphatase</fullName>
    </submittedName>
</protein>
<keyword evidence="1" id="KW-1133">Transmembrane helix</keyword>
<dbReference type="Gene3D" id="3.60.21.70">
    <property type="entry name" value="PhoD-like phosphatase"/>
    <property type="match status" value="1"/>
</dbReference>
<reference evidence="3 4" key="1">
    <citation type="journal article" date="2015" name="Fungal Genet. Biol.">
        <title>Evolution of novel wood decay mechanisms in Agaricales revealed by the genome sequences of Fistulina hepatica and Cylindrobasidium torrendii.</title>
        <authorList>
            <person name="Floudas D."/>
            <person name="Held B.W."/>
            <person name="Riley R."/>
            <person name="Nagy L.G."/>
            <person name="Koehler G."/>
            <person name="Ransdell A.S."/>
            <person name="Younus H."/>
            <person name="Chow J."/>
            <person name="Chiniquy J."/>
            <person name="Lipzen A."/>
            <person name="Tritt A."/>
            <person name="Sun H."/>
            <person name="Haridas S."/>
            <person name="LaButti K."/>
            <person name="Ohm R.A."/>
            <person name="Kues U."/>
            <person name="Blanchette R.A."/>
            <person name="Grigoriev I.V."/>
            <person name="Minto R.E."/>
            <person name="Hibbett D.S."/>
        </authorList>
    </citation>
    <scope>NUCLEOTIDE SEQUENCE [LARGE SCALE GENOMIC DNA]</scope>
    <source>
        <strain evidence="3 4">FP15055 ss-10</strain>
    </source>
</reference>
<accession>A0A0D7BHF3</accession>
<name>A0A0D7BHF3_9AGAR</name>